<dbReference type="GO" id="GO:0016831">
    <property type="term" value="F:carboxy-lyase activity"/>
    <property type="evidence" value="ECO:0007669"/>
    <property type="project" value="UniProtKB-KW"/>
</dbReference>
<evidence type="ECO:0000256" key="6">
    <source>
        <dbReference type="PIRSR" id="PIRSR602129-50"/>
    </source>
</evidence>
<dbReference type="InterPro" id="IPR015421">
    <property type="entry name" value="PyrdxlP-dep_Trfase_major"/>
</dbReference>
<evidence type="ECO:0000313" key="8">
    <source>
        <dbReference type="EMBL" id="TBX65163.1"/>
    </source>
</evidence>
<keyword evidence="5 7" id="KW-0456">Lyase</keyword>
<comment type="similarity">
    <text evidence="2 7">Belongs to the group II decarboxylase family.</text>
</comment>
<evidence type="ECO:0000256" key="7">
    <source>
        <dbReference type="RuleBase" id="RU000382"/>
    </source>
</evidence>
<accession>A0A4Q9YPF1</accession>
<keyword evidence="8" id="KW-0808">Transferase</keyword>
<evidence type="ECO:0000256" key="2">
    <source>
        <dbReference type="ARBA" id="ARBA00009533"/>
    </source>
</evidence>
<dbReference type="Proteomes" id="UP000293300">
    <property type="component" value="Unassembled WGS sequence"/>
</dbReference>
<dbReference type="GO" id="GO:0008483">
    <property type="term" value="F:transaminase activity"/>
    <property type="evidence" value="ECO:0007669"/>
    <property type="project" value="UniProtKB-KW"/>
</dbReference>
<sequence>MNHQLDKDAAALQQLLDSVKEQGLDYLRTLDTRPTSTNARISEYQHLPHHGLGAEGALQAFNQRLEPLIVASSGPRYWGFVTGGTTPAAIAGDWLATLYDQNTQSVKGNGDNSAQIEMETMQLLLELFELPQNYLGGFVTGATMSNFTALAVARQWIGAQKGLDFAKDGVTTPIKVLTATPHSSALKSLALLGIGSSNIVKVNVAEGNREAIDLNDLNTQINLLQGEPFLLISSGGTVNTVDFDDFEAIAQLKAKHNFWWHIDAAFGGFAACSPTYKHLINGWDKADSITVDCHKWLNVPYESAVFLIQEKHRNLQVETFQNSNAPYLGDPLENFTYLNFLPENSRRLKALPAWFTLMAYGKEGYRDMVENNIRHAQQFGAFIKADDSFELLAPVRLNTVCFTLSGTEGQANVTAFLQAVNDTGQVFMTPTVYQGKKGIRAAFVNWRTTSKDIEMVTEIMKNIFLKIR</sequence>
<keyword evidence="3" id="KW-0210">Decarboxylase</keyword>
<dbReference type="GO" id="GO:0030170">
    <property type="term" value="F:pyridoxal phosphate binding"/>
    <property type="evidence" value="ECO:0007669"/>
    <property type="project" value="InterPro"/>
</dbReference>
<dbReference type="GO" id="GO:0006520">
    <property type="term" value="P:amino acid metabolic process"/>
    <property type="evidence" value="ECO:0007669"/>
    <property type="project" value="InterPro"/>
</dbReference>
<dbReference type="AlphaFoldDB" id="A0A4Q9YPF1"/>
<dbReference type="Pfam" id="PF00282">
    <property type="entry name" value="Pyridoxal_deC"/>
    <property type="match status" value="1"/>
</dbReference>
<organism evidence="8 9">
    <name type="scientific">Flavobacterium silvisoli</name>
    <dbReference type="NCBI Taxonomy" id="2529433"/>
    <lineage>
        <taxon>Bacteria</taxon>
        <taxon>Pseudomonadati</taxon>
        <taxon>Bacteroidota</taxon>
        <taxon>Flavobacteriia</taxon>
        <taxon>Flavobacteriales</taxon>
        <taxon>Flavobacteriaceae</taxon>
        <taxon>Flavobacterium</taxon>
    </lineage>
</organism>
<dbReference type="EMBL" id="SJPE01000020">
    <property type="protein sequence ID" value="TBX65163.1"/>
    <property type="molecule type" value="Genomic_DNA"/>
</dbReference>
<evidence type="ECO:0000256" key="1">
    <source>
        <dbReference type="ARBA" id="ARBA00001933"/>
    </source>
</evidence>
<proteinExistence type="inferred from homology"/>
<evidence type="ECO:0000256" key="3">
    <source>
        <dbReference type="ARBA" id="ARBA00022793"/>
    </source>
</evidence>
<dbReference type="InterPro" id="IPR015422">
    <property type="entry name" value="PyrdxlP-dep_Trfase_small"/>
</dbReference>
<evidence type="ECO:0000313" key="9">
    <source>
        <dbReference type="Proteomes" id="UP000293300"/>
    </source>
</evidence>
<evidence type="ECO:0000256" key="4">
    <source>
        <dbReference type="ARBA" id="ARBA00022898"/>
    </source>
</evidence>
<dbReference type="SUPFAM" id="SSF53383">
    <property type="entry name" value="PLP-dependent transferases"/>
    <property type="match status" value="1"/>
</dbReference>
<dbReference type="Gene3D" id="3.90.1150.10">
    <property type="entry name" value="Aspartate Aminotransferase, domain 1"/>
    <property type="match status" value="1"/>
</dbReference>
<dbReference type="InterPro" id="IPR002129">
    <property type="entry name" value="PyrdxlP-dep_de-COase"/>
</dbReference>
<dbReference type="PRINTS" id="PR00800">
    <property type="entry name" value="YHDCRBOXLASE"/>
</dbReference>
<dbReference type="InterPro" id="IPR015424">
    <property type="entry name" value="PyrdxlP-dep_Trfase"/>
</dbReference>
<dbReference type="RefSeq" id="WP_131476939.1">
    <property type="nucleotide sequence ID" value="NZ_SJPE01000020.1"/>
</dbReference>
<dbReference type="OrthoDB" id="9803665at2"/>
<reference evidence="8 9" key="1">
    <citation type="submission" date="2019-02" db="EMBL/GenBank/DDBJ databases">
        <title>Flavobacterium sp. RD-2-33 isolated from forest soil.</title>
        <authorList>
            <person name="Chaudhary D.K."/>
        </authorList>
    </citation>
    <scope>NUCLEOTIDE SEQUENCE [LARGE SCALE GENOMIC DNA]</scope>
    <source>
        <strain evidence="8 9">RD-2-33</strain>
    </source>
</reference>
<protein>
    <submittedName>
        <fullName evidence="8">Aspartate aminotransferase family protein</fullName>
    </submittedName>
</protein>
<evidence type="ECO:0000256" key="5">
    <source>
        <dbReference type="ARBA" id="ARBA00023239"/>
    </source>
</evidence>
<dbReference type="GO" id="GO:0019752">
    <property type="term" value="P:carboxylic acid metabolic process"/>
    <property type="evidence" value="ECO:0007669"/>
    <property type="project" value="InterPro"/>
</dbReference>
<comment type="cofactor">
    <cofactor evidence="1 6 7">
        <name>pyridoxal 5'-phosphate</name>
        <dbReference type="ChEBI" id="CHEBI:597326"/>
    </cofactor>
</comment>
<comment type="caution">
    <text evidence="8">The sequence shown here is derived from an EMBL/GenBank/DDBJ whole genome shotgun (WGS) entry which is preliminary data.</text>
</comment>
<dbReference type="PANTHER" id="PTHR11999">
    <property type="entry name" value="GROUP II PYRIDOXAL-5-PHOSPHATE DECARBOXYLASE"/>
    <property type="match status" value="1"/>
</dbReference>
<keyword evidence="8" id="KW-0032">Aminotransferase</keyword>
<name>A0A4Q9YPF1_9FLAO</name>
<dbReference type="InterPro" id="IPR010977">
    <property type="entry name" value="Aromatic_deC"/>
</dbReference>
<keyword evidence="9" id="KW-1185">Reference proteome</keyword>
<feature type="modified residue" description="N6-(pyridoxal phosphate)lysine" evidence="6">
    <location>
        <position position="295"/>
    </location>
</feature>
<dbReference type="Gene3D" id="3.40.640.10">
    <property type="entry name" value="Type I PLP-dependent aspartate aminotransferase-like (Major domain)"/>
    <property type="match status" value="1"/>
</dbReference>
<keyword evidence="4 6" id="KW-0663">Pyridoxal phosphate</keyword>
<gene>
    <name evidence="8" type="ORF">EZL74_12285</name>
</gene>
<dbReference type="PANTHER" id="PTHR11999:SF70">
    <property type="entry name" value="MIP05841P"/>
    <property type="match status" value="1"/>
</dbReference>